<dbReference type="PROSITE" id="PS00444">
    <property type="entry name" value="POLYPRENYL_SYNTHASE_2"/>
    <property type="match status" value="1"/>
</dbReference>
<dbReference type="GO" id="GO:0004659">
    <property type="term" value="F:prenyltransferase activity"/>
    <property type="evidence" value="ECO:0007669"/>
    <property type="project" value="InterPro"/>
</dbReference>
<comment type="cofactor">
    <cofactor evidence="1">
        <name>Mg(2+)</name>
        <dbReference type="ChEBI" id="CHEBI:18420"/>
    </cofactor>
</comment>
<dbReference type="CDD" id="cd00685">
    <property type="entry name" value="Trans_IPPS_HT"/>
    <property type="match status" value="1"/>
</dbReference>
<dbReference type="SFLD" id="SFLDG01017">
    <property type="entry name" value="Polyprenyl_Transferase_Like"/>
    <property type="match status" value="1"/>
</dbReference>
<keyword evidence="5" id="KW-0460">Magnesium</keyword>
<comment type="similarity">
    <text evidence="2 7">Belongs to the FPP/GGPP synthase family.</text>
</comment>
<proteinExistence type="inferred from homology"/>
<dbReference type="InterPro" id="IPR033749">
    <property type="entry name" value="Polyprenyl_synt_CS"/>
</dbReference>
<accession>A0A917PDN1</accession>
<dbReference type="Pfam" id="PF00348">
    <property type="entry name" value="polyprenyl_synt"/>
    <property type="match status" value="1"/>
</dbReference>
<evidence type="ECO:0000256" key="2">
    <source>
        <dbReference type="ARBA" id="ARBA00006706"/>
    </source>
</evidence>
<keyword evidence="3 7" id="KW-0808">Transferase</keyword>
<evidence type="ECO:0000313" key="9">
    <source>
        <dbReference type="Proteomes" id="UP000625682"/>
    </source>
</evidence>
<keyword evidence="4" id="KW-0479">Metal-binding</keyword>
<evidence type="ECO:0000313" key="8">
    <source>
        <dbReference type="EMBL" id="GGJ72045.1"/>
    </source>
</evidence>
<dbReference type="PANTHER" id="PTHR43281">
    <property type="entry name" value="FARNESYL DIPHOSPHATE SYNTHASE"/>
    <property type="match status" value="1"/>
</dbReference>
<protein>
    <submittedName>
        <fullName evidence="8">Geranylgeranyl pyrophosphate synthase</fullName>
    </submittedName>
</protein>
<dbReference type="PANTHER" id="PTHR43281:SF1">
    <property type="entry name" value="FARNESYL DIPHOSPHATE SYNTHASE"/>
    <property type="match status" value="1"/>
</dbReference>
<dbReference type="Proteomes" id="UP000625682">
    <property type="component" value="Unassembled WGS sequence"/>
</dbReference>
<dbReference type="Gene3D" id="1.10.600.10">
    <property type="entry name" value="Farnesyl Diphosphate Synthase"/>
    <property type="match status" value="1"/>
</dbReference>
<dbReference type="SUPFAM" id="SSF48576">
    <property type="entry name" value="Terpenoid synthases"/>
    <property type="match status" value="1"/>
</dbReference>
<gene>
    <name evidence="8" type="ORF">GCM10012282_81160</name>
</gene>
<reference evidence="8" key="2">
    <citation type="submission" date="2020-09" db="EMBL/GenBank/DDBJ databases">
        <authorList>
            <person name="Sun Q."/>
            <person name="Zhou Y."/>
        </authorList>
    </citation>
    <scope>NUCLEOTIDE SEQUENCE</scope>
    <source>
        <strain evidence="8">CGMCC 4.7272</strain>
    </source>
</reference>
<keyword evidence="9" id="KW-1185">Reference proteome</keyword>
<reference evidence="8" key="1">
    <citation type="journal article" date="2014" name="Int. J. Syst. Evol. Microbiol.">
        <title>Complete genome sequence of Corynebacterium casei LMG S-19264T (=DSM 44701T), isolated from a smear-ripened cheese.</title>
        <authorList>
            <consortium name="US DOE Joint Genome Institute (JGI-PGF)"/>
            <person name="Walter F."/>
            <person name="Albersmeier A."/>
            <person name="Kalinowski J."/>
            <person name="Ruckert C."/>
        </authorList>
    </citation>
    <scope>NUCLEOTIDE SEQUENCE</scope>
    <source>
        <strain evidence="8">CGMCC 4.7272</strain>
    </source>
</reference>
<evidence type="ECO:0000256" key="3">
    <source>
        <dbReference type="ARBA" id="ARBA00022679"/>
    </source>
</evidence>
<dbReference type="EMBL" id="BMMU01000081">
    <property type="protein sequence ID" value="GGJ72045.1"/>
    <property type="molecule type" value="Genomic_DNA"/>
</dbReference>
<dbReference type="GO" id="GO:0008299">
    <property type="term" value="P:isoprenoid biosynthetic process"/>
    <property type="evidence" value="ECO:0007669"/>
    <property type="project" value="UniProtKB-KW"/>
</dbReference>
<evidence type="ECO:0000256" key="7">
    <source>
        <dbReference type="RuleBase" id="RU004466"/>
    </source>
</evidence>
<dbReference type="InterPro" id="IPR008949">
    <property type="entry name" value="Isoprenoid_synthase_dom_sf"/>
</dbReference>
<evidence type="ECO:0000256" key="6">
    <source>
        <dbReference type="ARBA" id="ARBA00023229"/>
    </source>
</evidence>
<dbReference type="PROSITE" id="PS00723">
    <property type="entry name" value="POLYPRENYL_SYNTHASE_1"/>
    <property type="match status" value="1"/>
</dbReference>
<name>A0A917PDN1_9ACTN</name>
<organism evidence="8 9">
    <name type="scientific">Streptomyces lacrimifluminis</name>
    <dbReference type="NCBI Taxonomy" id="1500077"/>
    <lineage>
        <taxon>Bacteria</taxon>
        <taxon>Bacillati</taxon>
        <taxon>Actinomycetota</taxon>
        <taxon>Actinomycetes</taxon>
        <taxon>Kitasatosporales</taxon>
        <taxon>Streptomycetaceae</taxon>
        <taxon>Streptomyces</taxon>
    </lineage>
</organism>
<keyword evidence="6" id="KW-0414">Isoprene biosynthesis</keyword>
<dbReference type="RefSeq" id="WP_189152389.1">
    <property type="nucleotide sequence ID" value="NZ_BAABER010000084.1"/>
</dbReference>
<comment type="caution">
    <text evidence="8">The sequence shown here is derived from an EMBL/GenBank/DDBJ whole genome shotgun (WGS) entry which is preliminary data.</text>
</comment>
<evidence type="ECO:0000256" key="4">
    <source>
        <dbReference type="ARBA" id="ARBA00022723"/>
    </source>
</evidence>
<sequence length="309" mass="32718">MASVALDADPADLVSMRGHVTALLAEFLDRKARTAAAHELPSEITETLRDFLLFGGKLLRPLLCVTGWHAAGSNGGLRPVLQVAASLEMFHAFALIHDDLMDDSATRRGRPTVHRVFTARHTGGHSERAAAHFGAGAAILIGDLALAWSDELLHTAGLAPRQLACVLPHLDAMRTEVMYGQYLDLLTAGRPTADVDAALTVVRYKTAKYTLERPLHLGAALAGADRTVLGACTDYALPLGEAYQLRDDLLGVFGSPAQTGKSALDDLRDAKATVLIALALQAASPAQADRLRALIGNPRLGEDGATDVA</sequence>
<dbReference type="SFLD" id="SFLDS00005">
    <property type="entry name" value="Isoprenoid_Synthase_Type_I"/>
    <property type="match status" value="1"/>
</dbReference>
<dbReference type="InterPro" id="IPR000092">
    <property type="entry name" value="Polyprenyl_synt"/>
</dbReference>
<dbReference type="GO" id="GO:0046872">
    <property type="term" value="F:metal ion binding"/>
    <property type="evidence" value="ECO:0007669"/>
    <property type="project" value="UniProtKB-KW"/>
</dbReference>
<evidence type="ECO:0000256" key="1">
    <source>
        <dbReference type="ARBA" id="ARBA00001946"/>
    </source>
</evidence>
<dbReference type="AlphaFoldDB" id="A0A917PDN1"/>
<evidence type="ECO:0000256" key="5">
    <source>
        <dbReference type="ARBA" id="ARBA00022842"/>
    </source>
</evidence>